<dbReference type="Pfam" id="PF01063">
    <property type="entry name" value="Aminotran_4"/>
    <property type="match status" value="1"/>
</dbReference>
<dbReference type="Gene3D" id="3.30.470.10">
    <property type="match status" value="1"/>
</dbReference>
<dbReference type="SUPFAM" id="SSF56752">
    <property type="entry name" value="D-aminoacid aminotransferase-like PLP-dependent enzymes"/>
    <property type="match status" value="1"/>
</dbReference>
<organism evidence="19 20">
    <name type="scientific">Legionella massiliensis</name>
    <dbReference type="NCBI Taxonomy" id="1034943"/>
    <lineage>
        <taxon>Bacteria</taxon>
        <taxon>Pseudomonadati</taxon>
        <taxon>Pseudomonadota</taxon>
        <taxon>Gammaproteobacteria</taxon>
        <taxon>Legionellales</taxon>
        <taxon>Legionellaceae</taxon>
        <taxon>Legionella</taxon>
    </lineage>
</organism>
<protein>
    <recommendedName>
        <fullName evidence="17">Aminodeoxychorismate lyase</fullName>
        <ecNumber evidence="7">2.6.1.42</ecNumber>
        <ecNumber evidence="11">4.1.3.38</ecNumber>
    </recommendedName>
    <alternativeName>
        <fullName evidence="18">4-amino-4-deoxychorismate lyase</fullName>
    </alternativeName>
</protein>
<evidence type="ECO:0000256" key="13">
    <source>
        <dbReference type="ARBA" id="ARBA00048798"/>
    </source>
</evidence>
<evidence type="ECO:0000256" key="16">
    <source>
        <dbReference type="ARBA" id="ARBA00054027"/>
    </source>
</evidence>
<evidence type="ECO:0000256" key="14">
    <source>
        <dbReference type="ARBA" id="ARBA00049229"/>
    </source>
</evidence>
<keyword evidence="8" id="KW-0663">Pyridoxal phosphate</keyword>
<dbReference type="eggNOG" id="COG0115">
    <property type="taxonomic scope" value="Bacteria"/>
</dbReference>
<dbReference type="PANTHER" id="PTHR42743:SF11">
    <property type="entry name" value="AMINODEOXYCHORISMATE LYASE"/>
    <property type="match status" value="1"/>
</dbReference>
<dbReference type="EC" id="2.6.1.42" evidence="7"/>
<dbReference type="Proteomes" id="UP000044071">
    <property type="component" value="Unassembled WGS sequence"/>
</dbReference>
<evidence type="ECO:0000256" key="10">
    <source>
        <dbReference type="ARBA" id="ARBA00035633"/>
    </source>
</evidence>
<accession>A0A078KR55</accession>
<comment type="catalytic activity">
    <reaction evidence="14">
        <text>L-leucine + 2-oxoglutarate = 4-methyl-2-oxopentanoate + L-glutamate</text>
        <dbReference type="Rhea" id="RHEA:18321"/>
        <dbReference type="ChEBI" id="CHEBI:16810"/>
        <dbReference type="ChEBI" id="CHEBI:17865"/>
        <dbReference type="ChEBI" id="CHEBI:29985"/>
        <dbReference type="ChEBI" id="CHEBI:57427"/>
        <dbReference type="EC" id="2.6.1.42"/>
    </reaction>
</comment>
<proteinExistence type="inferred from homology"/>
<dbReference type="GO" id="GO:0008696">
    <property type="term" value="F:4-amino-4-deoxychorismate lyase activity"/>
    <property type="evidence" value="ECO:0007669"/>
    <property type="project" value="UniProtKB-EC"/>
</dbReference>
<reference evidence="19 20" key="1">
    <citation type="submission" date="2014-06" db="EMBL/GenBank/DDBJ databases">
        <authorList>
            <person name="Urmite Genomes Urmite Genomes"/>
        </authorList>
    </citation>
    <scope>NUCLEOTIDE SEQUENCE [LARGE SCALE GENOMIC DNA]</scope>
</reference>
<dbReference type="InterPro" id="IPR036038">
    <property type="entry name" value="Aminotransferase-like"/>
</dbReference>
<dbReference type="EMBL" id="CCSB01000001">
    <property type="protein sequence ID" value="CDZ76905.1"/>
    <property type="molecule type" value="Genomic_DNA"/>
</dbReference>
<dbReference type="InterPro" id="IPR043132">
    <property type="entry name" value="BCAT-like_C"/>
</dbReference>
<evidence type="ECO:0000256" key="5">
    <source>
        <dbReference type="ARBA" id="ARBA00005072"/>
    </source>
</evidence>
<keyword evidence="20" id="KW-1185">Reference proteome</keyword>
<evidence type="ECO:0000256" key="18">
    <source>
        <dbReference type="ARBA" id="ARBA00080135"/>
    </source>
</evidence>
<comment type="catalytic activity">
    <reaction evidence="15">
        <text>4-amino-4-deoxychorismate = 4-aminobenzoate + pyruvate + H(+)</text>
        <dbReference type="Rhea" id="RHEA:16201"/>
        <dbReference type="ChEBI" id="CHEBI:15361"/>
        <dbReference type="ChEBI" id="CHEBI:15378"/>
        <dbReference type="ChEBI" id="CHEBI:17836"/>
        <dbReference type="ChEBI" id="CHEBI:58406"/>
        <dbReference type="EC" id="4.1.3.38"/>
    </reaction>
</comment>
<dbReference type="RefSeq" id="WP_043873332.1">
    <property type="nucleotide sequence ID" value="NZ_CCVW01000001.1"/>
</dbReference>
<dbReference type="AlphaFoldDB" id="A0A078KR55"/>
<dbReference type="OrthoDB" id="9805628at2"/>
<comment type="pathway">
    <text evidence="5">Amino-acid biosynthesis; L-leucine biosynthesis; L-leucine from 3-methyl-2-oxobutanoate: step 4/4.</text>
</comment>
<dbReference type="GO" id="GO:0004084">
    <property type="term" value="F:branched-chain-amino-acid transaminase activity"/>
    <property type="evidence" value="ECO:0007669"/>
    <property type="project" value="UniProtKB-EC"/>
</dbReference>
<dbReference type="GO" id="GO:0046656">
    <property type="term" value="P:folic acid biosynthetic process"/>
    <property type="evidence" value="ECO:0007669"/>
    <property type="project" value="UniProtKB-KW"/>
</dbReference>
<comment type="pathway">
    <text evidence="3">Amino-acid biosynthesis; L-isoleucine biosynthesis; L-isoleucine from 2-oxobutanoate: step 4/4.</text>
</comment>
<dbReference type="Gene3D" id="3.20.10.10">
    <property type="entry name" value="D-amino Acid Aminotransferase, subunit A, domain 2"/>
    <property type="match status" value="1"/>
</dbReference>
<evidence type="ECO:0000256" key="9">
    <source>
        <dbReference type="ARBA" id="ARBA00022909"/>
    </source>
</evidence>
<dbReference type="EC" id="4.1.3.38" evidence="11"/>
<evidence type="ECO:0000256" key="11">
    <source>
        <dbReference type="ARBA" id="ARBA00035676"/>
    </source>
</evidence>
<dbReference type="FunFam" id="3.20.10.10:FF:000002">
    <property type="entry name" value="D-alanine aminotransferase"/>
    <property type="match status" value="1"/>
</dbReference>
<comment type="function">
    <text evidence="2">Acts on leucine, isoleucine and valine.</text>
</comment>
<evidence type="ECO:0000256" key="1">
    <source>
        <dbReference type="ARBA" id="ARBA00001933"/>
    </source>
</evidence>
<keyword evidence="9" id="KW-0289">Folate biosynthesis</keyword>
<evidence type="ECO:0000313" key="20">
    <source>
        <dbReference type="Proteomes" id="UP000044071"/>
    </source>
</evidence>
<dbReference type="PANTHER" id="PTHR42743">
    <property type="entry name" value="AMINO-ACID AMINOTRANSFERASE"/>
    <property type="match status" value="1"/>
</dbReference>
<comment type="pathway">
    <text evidence="10">Cofactor biosynthesis; tetrahydrofolate biosynthesis; 4-aminobenzoate from chorismate: step 2/2.</text>
</comment>
<evidence type="ECO:0000313" key="19">
    <source>
        <dbReference type="EMBL" id="CDZ76905.1"/>
    </source>
</evidence>
<comment type="cofactor">
    <cofactor evidence="1">
        <name>pyridoxal 5'-phosphate</name>
        <dbReference type="ChEBI" id="CHEBI:597326"/>
    </cofactor>
</comment>
<evidence type="ECO:0000256" key="7">
    <source>
        <dbReference type="ARBA" id="ARBA00013053"/>
    </source>
</evidence>
<comment type="catalytic activity">
    <reaction evidence="12">
        <text>L-valine + 2-oxoglutarate = 3-methyl-2-oxobutanoate + L-glutamate</text>
        <dbReference type="Rhea" id="RHEA:24813"/>
        <dbReference type="ChEBI" id="CHEBI:11851"/>
        <dbReference type="ChEBI" id="CHEBI:16810"/>
        <dbReference type="ChEBI" id="CHEBI:29985"/>
        <dbReference type="ChEBI" id="CHEBI:57762"/>
        <dbReference type="EC" id="2.6.1.42"/>
    </reaction>
</comment>
<evidence type="ECO:0000256" key="17">
    <source>
        <dbReference type="ARBA" id="ARBA00069174"/>
    </source>
</evidence>
<dbReference type="InterPro" id="IPR043131">
    <property type="entry name" value="BCAT-like_N"/>
</dbReference>
<gene>
    <name evidence="19" type="primary">pabC</name>
    <name evidence="19" type="ORF">BN59_01184</name>
</gene>
<evidence type="ECO:0000256" key="8">
    <source>
        <dbReference type="ARBA" id="ARBA00022898"/>
    </source>
</evidence>
<name>A0A078KR55_9GAMM</name>
<comment type="similarity">
    <text evidence="6">Belongs to the class-IV pyridoxal-phosphate-dependent aminotransferase family.</text>
</comment>
<evidence type="ECO:0000256" key="15">
    <source>
        <dbReference type="ARBA" id="ARBA00049529"/>
    </source>
</evidence>
<dbReference type="STRING" id="1034943.BN59_01184"/>
<evidence type="ECO:0000256" key="4">
    <source>
        <dbReference type="ARBA" id="ARBA00004931"/>
    </source>
</evidence>
<evidence type="ECO:0000256" key="12">
    <source>
        <dbReference type="ARBA" id="ARBA00048212"/>
    </source>
</evidence>
<keyword evidence="19" id="KW-0456">Lyase</keyword>
<evidence type="ECO:0000256" key="3">
    <source>
        <dbReference type="ARBA" id="ARBA00004824"/>
    </source>
</evidence>
<evidence type="ECO:0000256" key="6">
    <source>
        <dbReference type="ARBA" id="ARBA00009320"/>
    </source>
</evidence>
<evidence type="ECO:0000256" key="2">
    <source>
        <dbReference type="ARBA" id="ARBA00003109"/>
    </source>
</evidence>
<dbReference type="GO" id="GO:0008652">
    <property type="term" value="P:amino acid biosynthetic process"/>
    <property type="evidence" value="ECO:0007669"/>
    <property type="project" value="UniProtKB-ARBA"/>
</dbReference>
<comment type="pathway">
    <text evidence="4">Amino-acid biosynthesis; L-valine biosynthesis; L-valine from pyruvate: step 4/4.</text>
</comment>
<comment type="function">
    <text evidence="16">Involved in the biosynthesis of p-aminobenzoate (PABA), a precursor of tetrahydrofolate. Converts 4-amino-4-deoxychorismate into 4-aminobenzoate (PABA) and pyruvate.</text>
</comment>
<dbReference type="InterPro" id="IPR001544">
    <property type="entry name" value="Aminotrans_IV"/>
</dbReference>
<dbReference type="InterPro" id="IPR050571">
    <property type="entry name" value="Class-IV_PLP-Dep_Aminotrnsfr"/>
</dbReference>
<sequence length="271" mass="30897">MPTHIRFQENKAVWSFNIDDRIFLGEGLFETMRVVEGRVRYPRQHWQRLNQAAFFLGIVFEVSLDLWLEKLNDFIQLTKMQNGGIKAILSGGSAPRGLLQHAKESQLVFDAFQYEMSTQALSLISAPWRRDARNPIYQMKSVNYLEAIIARRHAQSVEADEVLFFNFQNQATDTTVANFFLIQNNQVLTPSLENGVVPGIIRQRLLFLCKEQGIAYLECAITKEQIIQAEAAFTTNALQGIRPICLFDGHHLNTANPIMDLLQSLLPGDQE</sequence>
<comment type="catalytic activity">
    <reaction evidence="13">
        <text>L-isoleucine + 2-oxoglutarate = (S)-3-methyl-2-oxopentanoate + L-glutamate</text>
        <dbReference type="Rhea" id="RHEA:24801"/>
        <dbReference type="ChEBI" id="CHEBI:16810"/>
        <dbReference type="ChEBI" id="CHEBI:29985"/>
        <dbReference type="ChEBI" id="CHEBI:35146"/>
        <dbReference type="ChEBI" id="CHEBI:58045"/>
        <dbReference type="EC" id="2.6.1.42"/>
    </reaction>
</comment>